<accession>I4BVS0</accession>
<dbReference type="InterPro" id="IPR000055">
    <property type="entry name" value="Restrct_endonuc_typeI_TRD"/>
</dbReference>
<dbReference type="Gene3D" id="3.90.220.20">
    <property type="entry name" value="DNA methylase specificity domains"/>
    <property type="match status" value="2"/>
</dbReference>
<evidence type="ECO:0000256" key="4">
    <source>
        <dbReference type="SAM" id="Coils"/>
    </source>
</evidence>
<gene>
    <name evidence="6" type="ordered locus">Anamo_0732</name>
</gene>
<dbReference type="HOGENOM" id="CLU_021095_10_0_0"/>
<keyword evidence="7" id="KW-1185">Reference proteome</keyword>
<dbReference type="Proteomes" id="UP000006061">
    <property type="component" value="Chromosome"/>
</dbReference>
<sequence>MRKLPEEWEVVRLGEIVNIYDKQRIPLDSEFRLTIKGNIPYCGATGVIDYINDYIFDGEYLLIAEDGGNFGRFEKTAYMMKGKFWANNHVHILRGRDDISDNNFLMYFMNFQDISCYISGSTREKLNQELLKSIIITLPPLPEQRKIAEILETADKAIEKTDAIIEKYRRIKQGLMQDLLTKGIDEKGQIRSEETHKFKDSPLGRLPEEWEVVRLGEIATVKKDKKMPSRKLPYIGLENIESNTGKLLDIIDASTIKGIASVFNSGDVLFGKLRPNLKKFHYAKMEGFCSTEILVIMPIKSSLMDTIFLYLIIQSPAFLNLAEAKVYGTKMPRTSWDILERFIFPLPPLPEQHRIASVLSQIDEVIEKEERYKEKLERIKQGLMQDLLTGEVRVNHLIKET</sequence>
<evidence type="ECO:0000313" key="6">
    <source>
        <dbReference type="EMBL" id="AFM21377.1"/>
    </source>
</evidence>
<dbReference type="GO" id="GO:0004519">
    <property type="term" value="F:endonuclease activity"/>
    <property type="evidence" value="ECO:0007669"/>
    <property type="project" value="UniProtKB-KW"/>
</dbReference>
<dbReference type="GO" id="GO:0009307">
    <property type="term" value="P:DNA restriction-modification system"/>
    <property type="evidence" value="ECO:0007669"/>
    <property type="project" value="UniProtKB-KW"/>
</dbReference>
<dbReference type="SUPFAM" id="SSF116734">
    <property type="entry name" value="DNA methylase specificity domain"/>
    <property type="match status" value="2"/>
</dbReference>
<dbReference type="KEGG" id="amo:Anamo_0732"/>
<dbReference type="PANTHER" id="PTHR30408">
    <property type="entry name" value="TYPE-1 RESTRICTION ENZYME ECOKI SPECIFICITY PROTEIN"/>
    <property type="match status" value="1"/>
</dbReference>
<organism evidence="6 7">
    <name type="scientific">Acetomicrobium mobile (strain ATCC BAA-54 / DSM 13181 / JCM 12221 / NGA)</name>
    <name type="common">Anaerobaculum mobile</name>
    <dbReference type="NCBI Taxonomy" id="891968"/>
    <lineage>
        <taxon>Bacteria</taxon>
        <taxon>Thermotogati</taxon>
        <taxon>Synergistota</taxon>
        <taxon>Synergistia</taxon>
        <taxon>Synergistales</taxon>
        <taxon>Acetomicrobiaceae</taxon>
        <taxon>Acetomicrobium</taxon>
    </lineage>
</organism>
<feature type="domain" description="Type I restriction modification DNA specificity" evidence="5">
    <location>
        <begin position="5"/>
        <end position="161"/>
    </location>
</feature>
<dbReference type="CDD" id="cd17262">
    <property type="entry name" value="RMtype1_S_Aco12261I-TRD2-CR2"/>
    <property type="match status" value="1"/>
</dbReference>
<dbReference type="GO" id="GO:0003677">
    <property type="term" value="F:DNA binding"/>
    <property type="evidence" value="ECO:0007669"/>
    <property type="project" value="UniProtKB-KW"/>
</dbReference>
<evidence type="ECO:0000256" key="3">
    <source>
        <dbReference type="ARBA" id="ARBA00023125"/>
    </source>
</evidence>
<dbReference type="STRING" id="891968.Anamo_0732"/>
<evidence type="ECO:0000256" key="1">
    <source>
        <dbReference type="ARBA" id="ARBA00010923"/>
    </source>
</evidence>
<dbReference type="AlphaFoldDB" id="I4BVS0"/>
<feature type="coiled-coil region" evidence="4">
    <location>
        <begin position="359"/>
        <end position="386"/>
    </location>
</feature>
<dbReference type="InterPro" id="IPR044946">
    <property type="entry name" value="Restrct_endonuc_typeI_TRD_sf"/>
</dbReference>
<protein>
    <submittedName>
        <fullName evidence="6">Restriction endonuclease S subunit</fullName>
    </submittedName>
</protein>
<dbReference type="PANTHER" id="PTHR30408:SF12">
    <property type="entry name" value="TYPE I RESTRICTION ENZYME MJAVIII SPECIFICITY SUBUNIT"/>
    <property type="match status" value="1"/>
</dbReference>
<keyword evidence="3" id="KW-0238">DNA-binding</keyword>
<keyword evidence="2" id="KW-0680">Restriction system</keyword>
<keyword evidence="6" id="KW-0378">Hydrolase</keyword>
<dbReference type="InterPro" id="IPR052021">
    <property type="entry name" value="Type-I_RS_S_subunit"/>
</dbReference>
<dbReference type="PATRIC" id="fig|891968.3.peg.724"/>
<keyword evidence="6" id="KW-0255">Endonuclease</keyword>
<dbReference type="Gene3D" id="1.10.287.1120">
    <property type="entry name" value="Bipartite methylase S protein"/>
    <property type="match status" value="1"/>
</dbReference>
<evidence type="ECO:0000313" key="7">
    <source>
        <dbReference type="Proteomes" id="UP000006061"/>
    </source>
</evidence>
<dbReference type="EMBL" id="CP003198">
    <property type="protein sequence ID" value="AFM21377.1"/>
    <property type="molecule type" value="Genomic_DNA"/>
</dbReference>
<dbReference type="Pfam" id="PF01420">
    <property type="entry name" value="Methylase_S"/>
    <property type="match status" value="2"/>
</dbReference>
<proteinExistence type="inferred from homology"/>
<dbReference type="eggNOG" id="COG0732">
    <property type="taxonomic scope" value="Bacteria"/>
</dbReference>
<dbReference type="REBASE" id="49117">
    <property type="entry name" value="S.Amo13181ORF730P"/>
</dbReference>
<reference evidence="7" key="1">
    <citation type="journal article" date="2013" name="Stand. Genomic Sci.">
        <title>Complete genome sequence of the moderate thermophile Anaerobaculum mobile type strain (NGA(T)).</title>
        <authorList>
            <person name="Mavromatis K."/>
            <person name="Stackebrandt E."/>
            <person name="Held B."/>
            <person name="Lapidus A."/>
            <person name="Nolan M."/>
            <person name="Lucas S."/>
            <person name="Hammon N."/>
            <person name="Deshpande S."/>
            <person name="Cheng J.F."/>
            <person name="Tapia R."/>
            <person name="Goodwin L.A."/>
            <person name="Pitluck S."/>
            <person name="Liolios K."/>
            <person name="Pagani I."/>
            <person name="Ivanova N."/>
            <person name="Mikhailova N."/>
            <person name="Huntemann M."/>
            <person name="Pati A."/>
            <person name="Chen A."/>
            <person name="Palaniappan K."/>
            <person name="Land M."/>
            <person name="Rohde M."/>
            <person name="Spring S."/>
            <person name="Goker M."/>
            <person name="Woyke T."/>
            <person name="Detter J.C."/>
            <person name="Bristow J."/>
            <person name="Eisen J.A."/>
            <person name="Markowitz V."/>
            <person name="Hugenholtz P."/>
            <person name="Klenk H.P."/>
            <person name="Kyrpides N.C."/>
        </authorList>
    </citation>
    <scope>NUCLEOTIDE SEQUENCE</scope>
    <source>
        <strain evidence="7">ATCC BAA-54 / DSM 13181 / NGA</strain>
    </source>
</reference>
<feature type="domain" description="Type I restriction modification DNA specificity" evidence="5">
    <location>
        <begin position="207"/>
        <end position="378"/>
    </location>
</feature>
<name>I4BVS0_ACEMN</name>
<keyword evidence="6" id="KW-0540">Nuclease</keyword>
<comment type="similarity">
    <text evidence="1">Belongs to the type-I restriction system S methylase family.</text>
</comment>
<keyword evidence="4" id="KW-0175">Coiled coil</keyword>
<evidence type="ECO:0000256" key="2">
    <source>
        <dbReference type="ARBA" id="ARBA00022747"/>
    </source>
</evidence>
<evidence type="ECO:0000259" key="5">
    <source>
        <dbReference type="Pfam" id="PF01420"/>
    </source>
</evidence>